<dbReference type="InterPro" id="IPR000524">
    <property type="entry name" value="Tscrpt_reg_HTH_GntR"/>
</dbReference>
<dbReference type="CDD" id="cd07377">
    <property type="entry name" value="WHTH_GntR"/>
    <property type="match status" value="1"/>
</dbReference>
<keyword evidence="4" id="KW-0175">Coiled coil</keyword>
<dbReference type="SMART" id="SM00895">
    <property type="entry name" value="FCD"/>
    <property type="match status" value="1"/>
</dbReference>
<evidence type="ECO:0000256" key="4">
    <source>
        <dbReference type="SAM" id="Coils"/>
    </source>
</evidence>
<dbReference type="Proteomes" id="UP001596504">
    <property type="component" value="Unassembled WGS sequence"/>
</dbReference>
<name>A0ABW2LS78_9PSEU</name>
<sequence>MSEEAEAEVRVPLRDQIHDALQARISGGQLQPGDRIFEQEIAIEFGVSRVPVREAIRMLQSAGLVEVRSRRRGVFVRSLDRQELEELFDVREALEALAAKLAAERSDAADVEDLGELTARARRALQSSDTDAMSQANTEFHDKLVAMSRNELLASMLEPLHGRLASLFRLNLEPERVCGEHEEIYSAVAAGDPDLASEVAKRHVHSSRVMVLERMVL</sequence>
<dbReference type="Pfam" id="PF07729">
    <property type="entry name" value="FCD"/>
    <property type="match status" value="1"/>
</dbReference>
<keyword evidence="3" id="KW-0804">Transcription</keyword>
<dbReference type="PANTHER" id="PTHR43537">
    <property type="entry name" value="TRANSCRIPTIONAL REGULATOR, GNTR FAMILY"/>
    <property type="match status" value="1"/>
</dbReference>
<dbReference type="InterPro" id="IPR008920">
    <property type="entry name" value="TF_FadR/GntR_C"/>
</dbReference>
<dbReference type="Pfam" id="PF00392">
    <property type="entry name" value="GntR"/>
    <property type="match status" value="1"/>
</dbReference>
<keyword evidence="1" id="KW-0805">Transcription regulation</keyword>
<feature type="coiled-coil region" evidence="4">
    <location>
        <begin position="84"/>
        <end position="114"/>
    </location>
</feature>
<accession>A0ABW2LS78</accession>
<evidence type="ECO:0000313" key="6">
    <source>
        <dbReference type="EMBL" id="MFC7344158.1"/>
    </source>
</evidence>
<proteinExistence type="predicted"/>
<dbReference type="RefSeq" id="WP_380671703.1">
    <property type="nucleotide sequence ID" value="NZ_JBHTCJ010000014.1"/>
</dbReference>
<keyword evidence="2" id="KW-0238">DNA-binding</keyword>
<dbReference type="SUPFAM" id="SSF48008">
    <property type="entry name" value="GntR ligand-binding domain-like"/>
    <property type="match status" value="1"/>
</dbReference>
<gene>
    <name evidence="6" type="ORF">ACFQRI_22350</name>
</gene>
<dbReference type="SMART" id="SM00345">
    <property type="entry name" value="HTH_GNTR"/>
    <property type="match status" value="1"/>
</dbReference>
<dbReference type="Gene3D" id="1.10.10.10">
    <property type="entry name" value="Winged helix-like DNA-binding domain superfamily/Winged helix DNA-binding domain"/>
    <property type="match status" value="1"/>
</dbReference>
<dbReference type="InterPro" id="IPR036390">
    <property type="entry name" value="WH_DNA-bd_sf"/>
</dbReference>
<evidence type="ECO:0000259" key="5">
    <source>
        <dbReference type="PROSITE" id="PS50949"/>
    </source>
</evidence>
<keyword evidence="7" id="KW-1185">Reference proteome</keyword>
<evidence type="ECO:0000256" key="1">
    <source>
        <dbReference type="ARBA" id="ARBA00023015"/>
    </source>
</evidence>
<evidence type="ECO:0000256" key="3">
    <source>
        <dbReference type="ARBA" id="ARBA00023163"/>
    </source>
</evidence>
<dbReference type="InterPro" id="IPR011711">
    <property type="entry name" value="GntR_C"/>
</dbReference>
<evidence type="ECO:0000313" key="7">
    <source>
        <dbReference type="Proteomes" id="UP001596504"/>
    </source>
</evidence>
<feature type="domain" description="HTH gntR-type" evidence="5">
    <location>
        <begin position="11"/>
        <end position="79"/>
    </location>
</feature>
<dbReference type="PROSITE" id="PS50949">
    <property type="entry name" value="HTH_GNTR"/>
    <property type="match status" value="1"/>
</dbReference>
<dbReference type="PRINTS" id="PR00035">
    <property type="entry name" value="HTHGNTR"/>
</dbReference>
<organism evidence="6 7">
    <name type="scientific">Saccharopolyspora griseoalba</name>
    <dbReference type="NCBI Taxonomy" id="1431848"/>
    <lineage>
        <taxon>Bacteria</taxon>
        <taxon>Bacillati</taxon>
        <taxon>Actinomycetota</taxon>
        <taxon>Actinomycetes</taxon>
        <taxon>Pseudonocardiales</taxon>
        <taxon>Pseudonocardiaceae</taxon>
        <taxon>Saccharopolyspora</taxon>
    </lineage>
</organism>
<dbReference type="SUPFAM" id="SSF46785">
    <property type="entry name" value="Winged helix' DNA-binding domain"/>
    <property type="match status" value="1"/>
</dbReference>
<dbReference type="PANTHER" id="PTHR43537:SF5">
    <property type="entry name" value="UXU OPERON TRANSCRIPTIONAL REGULATOR"/>
    <property type="match status" value="1"/>
</dbReference>
<reference evidence="7" key="1">
    <citation type="journal article" date="2019" name="Int. J. Syst. Evol. Microbiol.">
        <title>The Global Catalogue of Microorganisms (GCM) 10K type strain sequencing project: providing services to taxonomists for standard genome sequencing and annotation.</title>
        <authorList>
            <consortium name="The Broad Institute Genomics Platform"/>
            <consortium name="The Broad Institute Genome Sequencing Center for Infectious Disease"/>
            <person name="Wu L."/>
            <person name="Ma J."/>
        </authorList>
    </citation>
    <scope>NUCLEOTIDE SEQUENCE [LARGE SCALE GENOMIC DNA]</scope>
    <source>
        <strain evidence="7">WLHS5</strain>
    </source>
</reference>
<comment type="caution">
    <text evidence="6">The sequence shown here is derived from an EMBL/GenBank/DDBJ whole genome shotgun (WGS) entry which is preliminary data.</text>
</comment>
<evidence type="ECO:0000256" key="2">
    <source>
        <dbReference type="ARBA" id="ARBA00023125"/>
    </source>
</evidence>
<dbReference type="EMBL" id="JBHTCJ010000014">
    <property type="protein sequence ID" value="MFC7344158.1"/>
    <property type="molecule type" value="Genomic_DNA"/>
</dbReference>
<dbReference type="InterPro" id="IPR036388">
    <property type="entry name" value="WH-like_DNA-bd_sf"/>
</dbReference>
<protein>
    <submittedName>
        <fullName evidence="6">GntR family transcriptional regulator</fullName>
    </submittedName>
</protein>
<dbReference type="Gene3D" id="1.20.120.530">
    <property type="entry name" value="GntR ligand-binding domain-like"/>
    <property type="match status" value="1"/>
</dbReference>